<organism evidence="1 2">
    <name type="scientific">Penicillium salamii</name>
    <dbReference type="NCBI Taxonomy" id="1612424"/>
    <lineage>
        <taxon>Eukaryota</taxon>
        <taxon>Fungi</taxon>
        <taxon>Dikarya</taxon>
        <taxon>Ascomycota</taxon>
        <taxon>Pezizomycotina</taxon>
        <taxon>Eurotiomycetes</taxon>
        <taxon>Eurotiomycetidae</taxon>
        <taxon>Eurotiales</taxon>
        <taxon>Aspergillaceae</taxon>
        <taxon>Penicillium</taxon>
    </lineage>
</organism>
<comment type="caution">
    <text evidence="1">The sequence shown here is derived from an EMBL/GenBank/DDBJ whole genome shotgun (WGS) entry which is preliminary data.</text>
</comment>
<dbReference type="AlphaFoldDB" id="A0A9W4IPU7"/>
<evidence type="ECO:0000313" key="2">
    <source>
        <dbReference type="Proteomes" id="UP001152649"/>
    </source>
</evidence>
<accession>A0A9W4IPU7</accession>
<sequence>MHLSYGPDFCITRMLVMLSLAACNPLFSVVGKYWKTRTVILNELVLNRELENILEQLVVLRKADWTRVFGGLKLRPLEPWESFHHSICLLLASPPASSASLIVPGHLVTCAAARCIP</sequence>
<dbReference type="EMBL" id="CAJVPG010000084">
    <property type="protein sequence ID" value="CAG8316354.1"/>
    <property type="molecule type" value="Genomic_DNA"/>
</dbReference>
<proteinExistence type="predicted"/>
<reference evidence="1" key="1">
    <citation type="submission" date="2021-07" db="EMBL/GenBank/DDBJ databases">
        <authorList>
            <person name="Branca A.L. A."/>
        </authorList>
    </citation>
    <scope>NUCLEOTIDE SEQUENCE</scope>
</reference>
<protein>
    <submittedName>
        <fullName evidence="1">Uncharacterized protein</fullName>
    </submittedName>
</protein>
<dbReference type="Proteomes" id="UP001152649">
    <property type="component" value="Unassembled WGS sequence"/>
</dbReference>
<evidence type="ECO:0000313" key="1">
    <source>
        <dbReference type="EMBL" id="CAG8316354.1"/>
    </source>
</evidence>
<gene>
    <name evidence="1" type="ORF">PSALAMII_LOCUS2235</name>
</gene>
<dbReference type="OrthoDB" id="2156052at2759"/>
<name>A0A9W4IPU7_9EURO</name>
<keyword evidence="2" id="KW-1185">Reference proteome</keyword>